<gene>
    <name evidence="1" type="ORF">DCF15_09330</name>
</gene>
<evidence type="ECO:0000313" key="2">
    <source>
        <dbReference type="Proteomes" id="UP000249794"/>
    </source>
</evidence>
<dbReference type="AlphaFoldDB" id="A0A2W4ZBQ1"/>
<dbReference type="EMBL" id="QBMP01000079">
    <property type="protein sequence ID" value="PZO56111.1"/>
    <property type="molecule type" value="Genomic_DNA"/>
</dbReference>
<sequence>MKSTLQKGKLTTWKDDRGFGFIQADSNSNGGGKEVFYTSVLCKVRLVGQKLAIQFYTRQ</sequence>
<protein>
    <recommendedName>
        <fullName evidence="3">CSD domain-containing protein</fullName>
    </recommendedName>
</protein>
<dbReference type="InterPro" id="IPR012340">
    <property type="entry name" value="NA-bd_OB-fold"/>
</dbReference>
<name>A0A2W4ZBQ1_9CYAN</name>
<reference evidence="2" key="1">
    <citation type="submission" date="2018-04" db="EMBL/GenBank/DDBJ databases">
        <authorList>
            <person name="Cornet L."/>
        </authorList>
    </citation>
    <scope>NUCLEOTIDE SEQUENCE [LARGE SCALE GENOMIC DNA]</scope>
</reference>
<dbReference type="Proteomes" id="UP000249794">
    <property type="component" value="Unassembled WGS sequence"/>
</dbReference>
<accession>A0A2W4ZBQ1</accession>
<evidence type="ECO:0008006" key="3">
    <source>
        <dbReference type="Google" id="ProtNLM"/>
    </source>
</evidence>
<comment type="caution">
    <text evidence="1">The sequence shown here is derived from an EMBL/GenBank/DDBJ whole genome shotgun (WGS) entry which is preliminary data.</text>
</comment>
<proteinExistence type="predicted"/>
<dbReference type="Gene3D" id="2.40.50.140">
    <property type="entry name" value="Nucleic acid-binding proteins"/>
    <property type="match status" value="1"/>
</dbReference>
<reference evidence="1 2" key="2">
    <citation type="submission" date="2018-06" db="EMBL/GenBank/DDBJ databases">
        <title>Metagenomic assembly of (sub)arctic Cyanobacteria and their associated microbiome from non-axenic cultures.</title>
        <authorList>
            <person name="Baurain D."/>
        </authorList>
    </citation>
    <scope>NUCLEOTIDE SEQUENCE [LARGE SCALE GENOMIC DNA]</scope>
    <source>
        <strain evidence="1">ULC027bin1</strain>
    </source>
</reference>
<organism evidence="1 2">
    <name type="scientific">Phormidesmis priestleyi</name>
    <dbReference type="NCBI Taxonomy" id="268141"/>
    <lineage>
        <taxon>Bacteria</taxon>
        <taxon>Bacillati</taxon>
        <taxon>Cyanobacteriota</taxon>
        <taxon>Cyanophyceae</taxon>
        <taxon>Leptolyngbyales</taxon>
        <taxon>Leptolyngbyaceae</taxon>
        <taxon>Phormidesmis</taxon>
    </lineage>
</organism>
<evidence type="ECO:0000313" key="1">
    <source>
        <dbReference type="EMBL" id="PZO56111.1"/>
    </source>
</evidence>